<comment type="catalytic activity">
    <reaction evidence="1">
        <text>Hydrolysis of terminal, non-reducing beta-D-mannose residues in beta-D-mannosides.</text>
        <dbReference type="EC" id="3.2.1.25"/>
    </reaction>
</comment>
<dbReference type="InterPro" id="IPR036156">
    <property type="entry name" value="Beta-gal/glucu_dom_sf"/>
</dbReference>
<dbReference type="InterPro" id="IPR050887">
    <property type="entry name" value="Beta-mannosidase_GH2"/>
</dbReference>
<dbReference type="InterPro" id="IPR013783">
    <property type="entry name" value="Ig-like_fold"/>
</dbReference>
<evidence type="ECO:0000259" key="13">
    <source>
        <dbReference type="Pfam" id="PF17786"/>
    </source>
</evidence>
<dbReference type="Pfam" id="PF22666">
    <property type="entry name" value="Glyco_hydro_2_N2"/>
    <property type="match status" value="1"/>
</dbReference>
<dbReference type="GO" id="GO:0004567">
    <property type="term" value="F:beta-mannosidase activity"/>
    <property type="evidence" value="ECO:0007669"/>
    <property type="project" value="UniProtKB-EC"/>
</dbReference>
<dbReference type="SUPFAM" id="SSF49785">
    <property type="entry name" value="Galactose-binding domain-like"/>
    <property type="match status" value="1"/>
</dbReference>
<evidence type="ECO:0000256" key="5">
    <source>
        <dbReference type="ARBA" id="ARBA00023180"/>
    </source>
</evidence>
<evidence type="ECO:0000256" key="3">
    <source>
        <dbReference type="ARBA" id="ARBA00012754"/>
    </source>
</evidence>
<keyword evidence="8" id="KW-0624">Polysaccharide degradation</keyword>
<evidence type="ECO:0000256" key="4">
    <source>
        <dbReference type="ARBA" id="ARBA00022801"/>
    </source>
</evidence>
<dbReference type="InterPro" id="IPR041447">
    <property type="entry name" value="Mannosidase_ig"/>
</dbReference>
<dbReference type="PANTHER" id="PTHR43730">
    <property type="entry name" value="BETA-MANNOSIDASE"/>
    <property type="match status" value="1"/>
</dbReference>
<proteinExistence type="inferred from homology"/>
<dbReference type="Pfam" id="PF17753">
    <property type="entry name" value="Ig_mannosidase"/>
    <property type="match status" value="1"/>
</dbReference>
<protein>
    <recommendedName>
        <fullName evidence="10">Beta-mannosidase B</fullName>
        <ecNumber evidence="3">3.2.1.25</ecNumber>
    </recommendedName>
    <alternativeName>
        <fullName evidence="11">Mannanase B</fullName>
    </alternativeName>
</protein>
<evidence type="ECO:0000256" key="11">
    <source>
        <dbReference type="ARBA" id="ARBA00041614"/>
    </source>
</evidence>
<evidence type="ECO:0000313" key="16">
    <source>
        <dbReference type="Proteomes" id="UP000276215"/>
    </source>
</evidence>
<evidence type="ECO:0000256" key="6">
    <source>
        <dbReference type="ARBA" id="ARBA00023277"/>
    </source>
</evidence>
<dbReference type="SUPFAM" id="SSF51445">
    <property type="entry name" value="(Trans)glycosidases"/>
    <property type="match status" value="1"/>
</dbReference>
<dbReference type="Proteomes" id="UP000276215">
    <property type="component" value="Unassembled WGS sequence"/>
</dbReference>
<evidence type="ECO:0000256" key="8">
    <source>
        <dbReference type="ARBA" id="ARBA00023326"/>
    </source>
</evidence>
<dbReference type="Gene3D" id="3.20.20.80">
    <property type="entry name" value="Glycosidases"/>
    <property type="match status" value="1"/>
</dbReference>
<dbReference type="AlphaFoldDB" id="A0A3N4K184"/>
<dbReference type="STRING" id="1336337.A0A3N4K184"/>
<dbReference type="PANTHER" id="PTHR43730:SF1">
    <property type="entry name" value="BETA-MANNOSIDASE"/>
    <property type="match status" value="1"/>
</dbReference>
<accession>A0A3N4K184</accession>
<keyword evidence="16" id="KW-1185">Reference proteome</keyword>
<dbReference type="GO" id="GO:0000272">
    <property type="term" value="P:polysaccharide catabolic process"/>
    <property type="evidence" value="ECO:0007669"/>
    <property type="project" value="UniProtKB-KW"/>
</dbReference>
<dbReference type="GO" id="GO:0006516">
    <property type="term" value="P:glycoprotein catabolic process"/>
    <property type="evidence" value="ECO:0007669"/>
    <property type="project" value="TreeGrafter"/>
</dbReference>
<dbReference type="Gene3D" id="2.60.40.10">
    <property type="entry name" value="Immunoglobulins"/>
    <property type="match status" value="2"/>
</dbReference>
<dbReference type="InterPro" id="IPR054593">
    <property type="entry name" value="Beta-mannosidase-like_N2"/>
</dbReference>
<dbReference type="Pfam" id="PF17786">
    <property type="entry name" value="Mannosidase_ig"/>
    <property type="match status" value="1"/>
</dbReference>
<organism evidence="15 16">
    <name type="scientific">Choiromyces venosus 120613-1</name>
    <dbReference type="NCBI Taxonomy" id="1336337"/>
    <lineage>
        <taxon>Eukaryota</taxon>
        <taxon>Fungi</taxon>
        <taxon>Dikarya</taxon>
        <taxon>Ascomycota</taxon>
        <taxon>Pezizomycotina</taxon>
        <taxon>Pezizomycetes</taxon>
        <taxon>Pezizales</taxon>
        <taxon>Tuberaceae</taxon>
        <taxon>Choiromyces</taxon>
    </lineage>
</organism>
<dbReference type="FunFam" id="2.60.120.260:FF:000118">
    <property type="entry name" value="Beta-mannosidase B"/>
    <property type="match status" value="1"/>
</dbReference>
<evidence type="ECO:0000256" key="2">
    <source>
        <dbReference type="ARBA" id="ARBA00004740"/>
    </source>
</evidence>
<evidence type="ECO:0000256" key="9">
    <source>
        <dbReference type="ARBA" id="ARBA00038429"/>
    </source>
</evidence>
<dbReference type="UniPathway" id="UPA00280"/>
<feature type="domain" description="Mannosidase Ig/CBM-like" evidence="13">
    <location>
        <begin position="706"/>
        <end position="799"/>
    </location>
</feature>
<evidence type="ECO:0000256" key="10">
    <source>
        <dbReference type="ARBA" id="ARBA00041069"/>
    </source>
</evidence>
<keyword evidence="4 15" id="KW-0378">Hydrolase</keyword>
<evidence type="ECO:0000256" key="1">
    <source>
        <dbReference type="ARBA" id="ARBA00000829"/>
    </source>
</evidence>
<dbReference type="Gene3D" id="2.60.120.260">
    <property type="entry name" value="Galactose-binding domain-like"/>
    <property type="match status" value="1"/>
</dbReference>
<dbReference type="EC" id="3.2.1.25" evidence="3"/>
<dbReference type="EMBL" id="ML120358">
    <property type="protein sequence ID" value="RPB04386.1"/>
    <property type="molecule type" value="Genomic_DNA"/>
</dbReference>
<comment type="pathway">
    <text evidence="2">Glycan metabolism; N-glycan degradation.</text>
</comment>
<sequence length="871" mass="98706">MSKKTTNPIHKNWVFKQADSTSTSDFAQFRPVSQFPTNVHLDLLHHKLIPDPFFAKQELEVQWVGEKGWIYKTSFATPVARGEKDVLVFEGLDTYATVKVNGKAVLKSDNMFVMHRVDVTAILKNGDDDDEGENELEIEFDSAFLAGKKIVEAWPEHHWGCWNGDVSRLAVRKAQYHYGWDWGPTLLTCGPWRPIYLESYTNRIAELYFTVDVPSSLYDVVITATAEIEGPCSEVVFTLASPSGERISPSSASISRYKSGNGAIAEAKFEIADPELWFPHGYGAQPLYKLSAVLGDHIDKLSKTLGIRRSQLVQRKFDEPEQKGETFLFEINNVPIFCGGSNWIPADNFIPRITDEKYQEWLGLLVAGNQVMVRVWAGGIYEEPIFYETCDKLGILVWQDFAFGCGNYPGMIPEFRENVRNEAIDTVKKLRHHPSIVIWAGNNEDYAYIEGQPNQLGYKHEDKNPDTWLKTGFPARYIYEKILPEVVAEYGGGVPYHPGSPFTPGKGDSTDKTAGDIHQWNGMPSYSSHPSQDKYQDFDTLAGRFVSEFGMEAFPDIKTIDSYLPKDSKERYPQSSTIDHHNKADGHERRIALYLVENLRHTFSPIEQYIYATQLMQAECLSTAYRLWRRQWKGPGKEYVAGALVWQINDCWPVTSWAIVDYYLRPKYAYFAIKRELEKHTIAMKRVQIKAPKDKYTNAYVDVDERVQVWIGSFKTEGIRGASVVIKAFDVCGERIAEKTLKDDISLESNQSLEITDIRIPGWDGRPDSHRDIVLAAYLIDEDGSTLARRIGFFEPLKYVNLKPPKSLKAIVEDGCVRLSAEVPVKGVAVESSKEGIVFEDNCVDLVPGETVRIRVKGLVKGDEVTLRCLS</sequence>
<evidence type="ECO:0000313" key="15">
    <source>
        <dbReference type="EMBL" id="RPB04386.1"/>
    </source>
</evidence>
<keyword evidence="7" id="KW-0326">Glycosidase</keyword>
<name>A0A3N4K184_9PEZI</name>
<evidence type="ECO:0000259" key="12">
    <source>
        <dbReference type="Pfam" id="PF17753"/>
    </source>
</evidence>
<evidence type="ECO:0000259" key="14">
    <source>
        <dbReference type="Pfam" id="PF22666"/>
    </source>
</evidence>
<reference evidence="15 16" key="1">
    <citation type="journal article" date="2018" name="Nat. Ecol. Evol.">
        <title>Pezizomycetes genomes reveal the molecular basis of ectomycorrhizal truffle lifestyle.</title>
        <authorList>
            <person name="Murat C."/>
            <person name="Payen T."/>
            <person name="Noel B."/>
            <person name="Kuo A."/>
            <person name="Morin E."/>
            <person name="Chen J."/>
            <person name="Kohler A."/>
            <person name="Krizsan K."/>
            <person name="Balestrini R."/>
            <person name="Da Silva C."/>
            <person name="Montanini B."/>
            <person name="Hainaut M."/>
            <person name="Levati E."/>
            <person name="Barry K.W."/>
            <person name="Belfiori B."/>
            <person name="Cichocki N."/>
            <person name="Clum A."/>
            <person name="Dockter R.B."/>
            <person name="Fauchery L."/>
            <person name="Guy J."/>
            <person name="Iotti M."/>
            <person name="Le Tacon F."/>
            <person name="Lindquist E.A."/>
            <person name="Lipzen A."/>
            <person name="Malagnac F."/>
            <person name="Mello A."/>
            <person name="Molinier V."/>
            <person name="Miyauchi S."/>
            <person name="Poulain J."/>
            <person name="Riccioni C."/>
            <person name="Rubini A."/>
            <person name="Sitrit Y."/>
            <person name="Splivallo R."/>
            <person name="Traeger S."/>
            <person name="Wang M."/>
            <person name="Zifcakova L."/>
            <person name="Wipf D."/>
            <person name="Zambonelli A."/>
            <person name="Paolocci F."/>
            <person name="Nowrousian M."/>
            <person name="Ottonello S."/>
            <person name="Baldrian P."/>
            <person name="Spatafora J.W."/>
            <person name="Henrissat B."/>
            <person name="Nagy L.G."/>
            <person name="Aury J.M."/>
            <person name="Wincker P."/>
            <person name="Grigoriev I.V."/>
            <person name="Bonfante P."/>
            <person name="Martin F.M."/>
        </authorList>
    </citation>
    <scope>NUCLEOTIDE SEQUENCE [LARGE SCALE GENOMIC DNA]</scope>
    <source>
        <strain evidence="15 16">120613-1</strain>
    </source>
</reference>
<dbReference type="InterPro" id="IPR008979">
    <property type="entry name" value="Galactose-bd-like_sf"/>
</dbReference>
<feature type="domain" description="Beta-mannosidase Ig-fold" evidence="12">
    <location>
        <begin position="814"/>
        <end position="858"/>
    </location>
</feature>
<keyword evidence="6" id="KW-0119">Carbohydrate metabolism</keyword>
<comment type="similarity">
    <text evidence="9">Belongs to the glycosyl hydrolase 2 family. Beta-mannosidase B subfamily.</text>
</comment>
<dbReference type="InterPro" id="IPR017853">
    <property type="entry name" value="GH"/>
</dbReference>
<dbReference type="SUPFAM" id="SSF49303">
    <property type="entry name" value="beta-Galactosidase/glucuronidase domain"/>
    <property type="match status" value="3"/>
</dbReference>
<dbReference type="OrthoDB" id="2866996at2759"/>
<feature type="domain" description="Beta-mannosidase-like galactose-binding" evidence="14">
    <location>
        <begin position="13"/>
        <end position="193"/>
    </location>
</feature>
<dbReference type="FunFam" id="3.20.20.80:FF:000050">
    <property type="entry name" value="Beta-mannosidase B"/>
    <property type="match status" value="1"/>
</dbReference>
<dbReference type="InterPro" id="IPR041625">
    <property type="entry name" value="Beta-mannosidase_Ig"/>
</dbReference>
<keyword evidence="5" id="KW-0325">Glycoprotein</keyword>
<evidence type="ECO:0000256" key="7">
    <source>
        <dbReference type="ARBA" id="ARBA00023295"/>
    </source>
</evidence>
<gene>
    <name evidence="15" type="ORF">L873DRAFT_1825603</name>
</gene>